<dbReference type="PANTHER" id="PTHR31286:SF60">
    <property type="entry name" value="PROTEIN, PUTATIVE-RELATED"/>
    <property type="match status" value="1"/>
</dbReference>
<comment type="caution">
    <text evidence="3">The sequence shown here is derived from an EMBL/GenBank/DDBJ whole genome shotgun (WGS) entry which is preliminary data.</text>
</comment>
<sequence length="296" mass="33921">MFDGGDWCMEVETESSFPRASSRDQNGAPTYAEMAKEQEGLDLQKTPIQEARSQALDLWKPKGTCRLIPVDKGYITIFLDNEEDRNKIWSGGPWVIGKQLPRLSPWSPFFDPEKQKNTHTLVWVKFPGLGVEFWEVDTLMALRRTLGTPIQIDRSSETMDFGYFAKVLVDIDLAEPIPSKIMVEVEDGDFWQRVELGATPKFCRHCKIIGHTFVECRVIKEQVQRVEDPKENQQEIPTPEAFTKNQKKQMAEDDFISPPPNPGSSHQLLKEIAIVKLQSALKWVDMVDDTERDIRP</sequence>
<dbReference type="InterPro" id="IPR025558">
    <property type="entry name" value="DUF4283"/>
</dbReference>
<organism evidence="3 4">
    <name type="scientific">Kingdonia uniflora</name>
    <dbReference type="NCBI Taxonomy" id="39325"/>
    <lineage>
        <taxon>Eukaryota</taxon>
        <taxon>Viridiplantae</taxon>
        <taxon>Streptophyta</taxon>
        <taxon>Embryophyta</taxon>
        <taxon>Tracheophyta</taxon>
        <taxon>Spermatophyta</taxon>
        <taxon>Magnoliopsida</taxon>
        <taxon>Ranunculales</taxon>
        <taxon>Circaeasteraceae</taxon>
        <taxon>Kingdonia</taxon>
    </lineage>
</organism>
<dbReference type="EMBL" id="JACGCM010002535">
    <property type="protein sequence ID" value="KAF6139052.1"/>
    <property type="molecule type" value="Genomic_DNA"/>
</dbReference>
<evidence type="ECO:0000313" key="3">
    <source>
        <dbReference type="EMBL" id="KAF6139052.1"/>
    </source>
</evidence>
<dbReference type="AlphaFoldDB" id="A0A7J7L8Z1"/>
<evidence type="ECO:0000313" key="4">
    <source>
        <dbReference type="Proteomes" id="UP000541444"/>
    </source>
</evidence>
<dbReference type="Proteomes" id="UP000541444">
    <property type="component" value="Unassembled WGS sequence"/>
</dbReference>
<protein>
    <recommendedName>
        <fullName evidence="2">DUF4283 domain-containing protein</fullName>
    </recommendedName>
</protein>
<dbReference type="OrthoDB" id="1399756at2759"/>
<evidence type="ECO:0000259" key="2">
    <source>
        <dbReference type="Pfam" id="PF14111"/>
    </source>
</evidence>
<dbReference type="PANTHER" id="PTHR31286">
    <property type="entry name" value="GLYCINE-RICH CELL WALL STRUCTURAL PROTEIN 1.8-LIKE"/>
    <property type="match status" value="1"/>
</dbReference>
<feature type="domain" description="DUF4283" evidence="2">
    <location>
        <begin position="47"/>
        <end position="113"/>
    </location>
</feature>
<keyword evidence="4" id="KW-1185">Reference proteome</keyword>
<name>A0A7J7L8Z1_9MAGN</name>
<accession>A0A7J7L8Z1</accession>
<feature type="region of interest" description="Disordered" evidence="1">
    <location>
        <begin position="228"/>
        <end position="264"/>
    </location>
</feature>
<gene>
    <name evidence="3" type="ORF">GIB67_010778</name>
</gene>
<dbReference type="InterPro" id="IPR040256">
    <property type="entry name" value="At4g02000-like"/>
</dbReference>
<proteinExistence type="predicted"/>
<reference evidence="3 4" key="1">
    <citation type="journal article" date="2020" name="IScience">
        <title>Genome Sequencing of the Endangered Kingdonia uniflora (Circaeasteraceae, Ranunculales) Reveals Potential Mechanisms of Evolutionary Specialization.</title>
        <authorList>
            <person name="Sun Y."/>
            <person name="Deng T."/>
            <person name="Zhang A."/>
            <person name="Moore M.J."/>
            <person name="Landis J.B."/>
            <person name="Lin N."/>
            <person name="Zhang H."/>
            <person name="Zhang X."/>
            <person name="Huang J."/>
            <person name="Zhang X."/>
            <person name="Sun H."/>
            <person name="Wang H."/>
        </authorList>
    </citation>
    <scope>NUCLEOTIDE SEQUENCE [LARGE SCALE GENOMIC DNA]</scope>
    <source>
        <strain evidence="3">TB1705</strain>
        <tissue evidence="3">Leaf</tissue>
    </source>
</reference>
<dbReference type="Pfam" id="PF14111">
    <property type="entry name" value="DUF4283"/>
    <property type="match status" value="1"/>
</dbReference>
<evidence type="ECO:0000256" key="1">
    <source>
        <dbReference type="SAM" id="MobiDB-lite"/>
    </source>
</evidence>